<dbReference type="InterPro" id="IPR008780">
    <property type="entry name" value="Plasmodium_Vir"/>
</dbReference>
<dbReference type="EMBL" id="FLRI01000574">
    <property type="protein sequence ID" value="SBT84819.1"/>
    <property type="molecule type" value="Genomic_DNA"/>
</dbReference>
<proteinExistence type="predicted"/>
<accession>A0A1D3JFS4</accession>
<dbReference type="OrthoDB" id="10334926at2759"/>
<organism evidence="2 3">
    <name type="scientific">Plasmodium ovale</name>
    <name type="common">malaria parasite P. ovale</name>
    <dbReference type="NCBI Taxonomy" id="36330"/>
    <lineage>
        <taxon>Eukaryota</taxon>
        <taxon>Sar</taxon>
        <taxon>Alveolata</taxon>
        <taxon>Apicomplexa</taxon>
        <taxon>Aconoidasida</taxon>
        <taxon>Haemosporida</taxon>
        <taxon>Plasmodiidae</taxon>
        <taxon>Plasmodium</taxon>
        <taxon>Plasmodium (Plasmodium)</taxon>
    </lineage>
</organism>
<name>A0A1D3JFS4_PLAOA</name>
<dbReference type="AlphaFoldDB" id="A0A1D3JFS4"/>
<dbReference type="Pfam" id="PF05795">
    <property type="entry name" value="Plasmodium_Vir"/>
    <property type="match status" value="1"/>
</dbReference>
<reference evidence="2 3" key="1">
    <citation type="submission" date="2016-06" db="EMBL/GenBank/DDBJ databases">
        <authorList>
            <consortium name="Pathogen Informatics"/>
        </authorList>
    </citation>
    <scope>NUCLEOTIDE SEQUENCE [LARGE SCALE GENOMIC DNA]</scope>
    <source>
        <strain evidence="2">PocGH01</strain>
    </source>
</reference>
<evidence type="ECO:0000313" key="3">
    <source>
        <dbReference type="Proteomes" id="UP000242942"/>
    </source>
</evidence>
<evidence type="ECO:0000313" key="2">
    <source>
        <dbReference type="EMBL" id="SBT84819.1"/>
    </source>
</evidence>
<dbReference type="Proteomes" id="UP000242942">
    <property type="component" value="Unassembled WGS sequence"/>
</dbReference>
<protein>
    <submittedName>
        <fullName evidence="2">PIR protein</fullName>
    </submittedName>
</protein>
<keyword evidence="3" id="KW-1185">Reference proteome</keyword>
<feature type="transmembrane region" description="Helical" evidence="1">
    <location>
        <begin position="281"/>
        <end position="302"/>
    </location>
</feature>
<sequence>MDILYEEYFSYNEIEEKYDFLKTSNFGKIYKEFNDKSLFEEEGKKYCTELKSKLPIPYDEGDLIFNFCNNLHKIIVKVNNLNNGIFDGIDKDDKMYCFTLKYWLYDQLANIGARGLKINEHFEKWQKGIKDKINETYANICTFNELTEDQYNKLKSIYAFVLLYYNNINVIHETKIVPCKYLNFFGKGLKAYYKSFSECSTERENDNYCKEFNEFQKLYGLDNTHWKNSTLNTRYKYSEDSTLDCPLVIESLKDPLQLIYKEENNILYLTDKPVDIQSNSIVSASSAIGATVGISAFLLYLYKVRKNFISYHKYKL</sequence>
<keyword evidence="1" id="KW-0812">Transmembrane</keyword>
<evidence type="ECO:0000256" key="1">
    <source>
        <dbReference type="SAM" id="Phobius"/>
    </source>
</evidence>
<keyword evidence="1" id="KW-0472">Membrane</keyword>
<dbReference type="VEuPathDB" id="PlasmoDB:POWCR01_000138200"/>
<gene>
    <name evidence="2" type="primary">PocGH01_00230000</name>
    <name evidence="2" type="ORF">POCGH01_00230000</name>
</gene>
<keyword evidence="1" id="KW-1133">Transmembrane helix</keyword>
<dbReference type="VEuPathDB" id="PlasmoDB:PocGH01_00230000"/>